<feature type="region of interest" description="Disordered" evidence="1">
    <location>
        <begin position="288"/>
        <end position="342"/>
    </location>
</feature>
<dbReference type="EMBL" id="BKCJ010006090">
    <property type="protein sequence ID" value="GEU70312.1"/>
    <property type="molecule type" value="Genomic_DNA"/>
</dbReference>
<name>A0A6L2MC68_TANCI</name>
<proteinExistence type="predicted"/>
<organism evidence="2">
    <name type="scientific">Tanacetum cinerariifolium</name>
    <name type="common">Dalmatian daisy</name>
    <name type="synonym">Chrysanthemum cinerariifolium</name>
    <dbReference type="NCBI Taxonomy" id="118510"/>
    <lineage>
        <taxon>Eukaryota</taxon>
        <taxon>Viridiplantae</taxon>
        <taxon>Streptophyta</taxon>
        <taxon>Embryophyta</taxon>
        <taxon>Tracheophyta</taxon>
        <taxon>Spermatophyta</taxon>
        <taxon>Magnoliopsida</taxon>
        <taxon>eudicotyledons</taxon>
        <taxon>Gunneridae</taxon>
        <taxon>Pentapetalae</taxon>
        <taxon>asterids</taxon>
        <taxon>campanulids</taxon>
        <taxon>Asterales</taxon>
        <taxon>Asteraceae</taxon>
        <taxon>Asteroideae</taxon>
        <taxon>Anthemideae</taxon>
        <taxon>Anthemidinae</taxon>
        <taxon>Tanacetum</taxon>
    </lineage>
</organism>
<dbReference type="SUPFAM" id="SSF56672">
    <property type="entry name" value="DNA/RNA polymerases"/>
    <property type="match status" value="1"/>
</dbReference>
<dbReference type="Gene3D" id="3.30.70.270">
    <property type="match status" value="1"/>
</dbReference>
<gene>
    <name evidence="2" type="ORF">Tci_042290</name>
</gene>
<dbReference type="InterPro" id="IPR043502">
    <property type="entry name" value="DNA/RNA_pol_sf"/>
</dbReference>
<dbReference type="GO" id="GO:0003964">
    <property type="term" value="F:RNA-directed DNA polymerase activity"/>
    <property type="evidence" value="ECO:0007669"/>
    <property type="project" value="UniProtKB-KW"/>
</dbReference>
<evidence type="ECO:0000313" key="2">
    <source>
        <dbReference type="EMBL" id="GEU70312.1"/>
    </source>
</evidence>
<dbReference type="InterPro" id="IPR050951">
    <property type="entry name" value="Retrovirus_Pol_polyprotein"/>
</dbReference>
<reference evidence="2" key="1">
    <citation type="journal article" date="2019" name="Sci. Rep.">
        <title>Draft genome of Tanacetum cinerariifolium, the natural source of mosquito coil.</title>
        <authorList>
            <person name="Yamashiro T."/>
            <person name="Shiraishi A."/>
            <person name="Satake H."/>
            <person name="Nakayama K."/>
        </authorList>
    </citation>
    <scope>NUCLEOTIDE SEQUENCE</scope>
</reference>
<sequence length="718" mass="81533">MDEIRSDDDDDHPVRFNYRFTNTSSDTAVLRSDIHEQTSSTTSSVSDSSRVIVSTENFVCRGKNLGCGTSCKDNEDGCKDRDSPPLVQKLVERQIKSVVVAAVAAVAGCGGDGRLAKSDSAPDTLSRWSPHRSTFHDIISQISHLANNPNDLPNLQEQIFNHTSSLKALVQLHNESPTGLVRPIWVSFDDEERPEEKHDEEPEDLRKPYKEVLKKANETLPDFNERWTEEMSYISDVPVVMQISSFMSNSKCPELARRFSDQVPKTVTEMMKMVDDFVKSKEVFKNTELPKGDHPEKATATQFKGSRPPRHSYGSGPPRTDAYHKRDHYQPYVPPRAPDIRYDNRRHDHRRQEVNHLRLESLTKLPNGILPTKLQLRLPPYPPTVASSKKENLDRYCEYHDEKGHYTNDCFHLKKQLEMALESEKLNHLIKDLRQIGNNQGRQTGNNNGRGKVINMVHENGKDLKRKSPYKQNEDWMSVPNTFLSVHANDVLDNPLIVEAEAEGYWVRRVFVDQGLQELREISSTVHAMLKFPTPKGMATMCAQSEPVYECRWSKKTAEQETTKEKVEEHKAPGPEGEEKILVNPAFPDQAITIATQFSAKCREQLIRLLKDNMDVFAWQSSDMAGVPRRLIKHALNDMIMDIAETFDNLRKINMKLNPMKCAFGVGEGKFFGYVVTSEGIRANPKKMKAIADMKSPKTLKEMQSLSGKLAALNRPGP</sequence>
<feature type="compositionally biased region" description="Basic and acidic residues" evidence="1">
    <location>
        <begin position="288"/>
        <end position="297"/>
    </location>
</feature>
<comment type="caution">
    <text evidence="2">The sequence shown here is derived from an EMBL/GenBank/DDBJ whole genome shotgun (WGS) entry which is preliminary data.</text>
</comment>
<keyword evidence="2" id="KW-0808">Transferase</keyword>
<accession>A0A6L2MC68</accession>
<keyword evidence="2" id="KW-0695">RNA-directed DNA polymerase</keyword>
<keyword evidence="2" id="KW-0548">Nucleotidyltransferase</keyword>
<evidence type="ECO:0000256" key="1">
    <source>
        <dbReference type="SAM" id="MobiDB-lite"/>
    </source>
</evidence>
<dbReference type="InterPro" id="IPR043128">
    <property type="entry name" value="Rev_trsase/Diguanyl_cyclase"/>
</dbReference>
<protein>
    <submittedName>
        <fullName evidence="2">Reverse transcriptase domain-containing protein</fullName>
    </submittedName>
</protein>
<feature type="region of interest" description="Disordered" evidence="1">
    <location>
        <begin position="559"/>
        <end position="578"/>
    </location>
</feature>
<dbReference type="PANTHER" id="PTHR37984">
    <property type="entry name" value="PROTEIN CBG26694"/>
    <property type="match status" value="1"/>
</dbReference>
<dbReference type="AlphaFoldDB" id="A0A6L2MC68"/>
<dbReference type="PANTHER" id="PTHR37984:SF7">
    <property type="entry name" value="INTEGRASE CATALYTIC DOMAIN-CONTAINING PROTEIN"/>
    <property type="match status" value="1"/>
</dbReference>